<dbReference type="GO" id="GO:0015292">
    <property type="term" value="F:uniporter activity"/>
    <property type="evidence" value="ECO:0007669"/>
    <property type="project" value="TreeGrafter"/>
</dbReference>
<evidence type="ECO:0000256" key="11">
    <source>
        <dbReference type="ARBA" id="ARBA00023128"/>
    </source>
</evidence>
<dbReference type="GO" id="GO:0036444">
    <property type="term" value="P:calcium import into the mitochondrion"/>
    <property type="evidence" value="ECO:0007669"/>
    <property type="project" value="TreeGrafter"/>
</dbReference>
<dbReference type="AlphaFoldDB" id="A0A2J8A0Y0"/>
<comment type="subcellular location">
    <subcellularLocation>
        <location evidence="1">Mitochondrion inner membrane</location>
        <topology evidence="1">Multi-pass membrane protein</topology>
    </subcellularLocation>
</comment>
<evidence type="ECO:0000313" key="20">
    <source>
        <dbReference type="Proteomes" id="UP000236333"/>
    </source>
</evidence>
<dbReference type="PANTHER" id="PTHR13462">
    <property type="entry name" value="CALCIUM UNIPORTER PROTEIN, MITOCHONDRIAL"/>
    <property type="match status" value="1"/>
</dbReference>
<dbReference type="GO" id="GO:0005262">
    <property type="term" value="F:calcium channel activity"/>
    <property type="evidence" value="ECO:0007669"/>
    <property type="project" value="UniProtKB-KW"/>
</dbReference>
<dbReference type="Proteomes" id="UP000236333">
    <property type="component" value="Unassembled WGS sequence"/>
</dbReference>
<feature type="signal peptide" evidence="17">
    <location>
        <begin position="1"/>
        <end position="21"/>
    </location>
</feature>
<accession>A0A2J8A0Y0</accession>
<evidence type="ECO:0000256" key="2">
    <source>
        <dbReference type="ARBA" id="ARBA00005653"/>
    </source>
</evidence>
<keyword evidence="11" id="KW-0496">Mitochondrion</keyword>
<feature type="chain" id="PRO_5014435888" evidence="17">
    <location>
        <begin position="22"/>
        <end position="295"/>
    </location>
</feature>
<feature type="transmembrane region" description="Helical" evidence="16">
    <location>
        <begin position="191"/>
        <end position="210"/>
    </location>
</feature>
<evidence type="ECO:0000256" key="17">
    <source>
        <dbReference type="SAM" id="SignalP"/>
    </source>
</evidence>
<evidence type="ECO:0000256" key="5">
    <source>
        <dbReference type="ARBA" id="ARBA00022673"/>
    </source>
</evidence>
<dbReference type="Pfam" id="PF04678">
    <property type="entry name" value="MCU"/>
    <property type="match status" value="1"/>
</dbReference>
<dbReference type="EMBL" id="PGGS01000253">
    <property type="protein sequence ID" value="PNH06182.1"/>
    <property type="molecule type" value="Genomic_DNA"/>
</dbReference>
<evidence type="ECO:0000256" key="3">
    <source>
        <dbReference type="ARBA" id="ARBA00022448"/>
    </source>
</evidence>
<dbReference type="GO" id="GO:0051560">
    <property type="term" value="P:mitochondrial calcium ion homeostasis"/>
    <property type="evidence" value="ECO:0007669"/>
    <property type="project" value="InterPro"/>
</dbReference>
<name>A0A2J8A0Y0_9CHLO</name>
<dbReference type="GO" id="GO:1990246">
    <property type="term" value="C:uniplex complex"/>
    <property type="evidence" value="ECO:0007669"/>
    <property type="project" value="TreeGrafter"/>
</dbReference>
<keyword evidence="12 16" id="KW-0472">Membrane</keyword>
<evidence type="ECO:0000259" key="18">
    <source>
        <dbReference type="Pfam" id="PF04678"/>
    </source>
</evidence>
<evidence type="ECO:0000256" key="13">
    <source>
        <dbReference type="ARBA" id="ARBA00023303"/>
    </source>
</evidence>
<evidence type="ECO:0000313" key="19">
    <source>
        <dbReference type="EMBL" id="PNH06182.1"/>
    </source>
</evidence>
<comment type="caution">
    <text evidence="19">The sequence shown here is derived from an EMBL/GenBank/DDBJ whole genome shotgun (WGS) entry which is preliminary data.</text>
</comment>
<keyword evidence="17" id="KW-0732">Signal</keyword>
<evidence type="ECO:0000256" key="6">
    <source>
        <dbReference type="ARBA" id="ARBA00022692"/>
    </source>
</evidence>
<comment type="similarity">
    <text evidence="2">Belongs to the MCU (TC 1.A.77) family.</text>
</comment>
<dbReference type="PANTHER" id="PTHR13462:SF10">
    <property type="entry name" value="CALCIUM UNIPORTER PROTEIN, MITOCHONDRIAL"/>
    <property type="match status" value="1"/>
</dbReference>
<keyword evidence="5" id="KW-0107">Calcium channel</keyword>
<keyword evidence="7" id="KW-0999">Mitochondrion inner membrane</keyword>
<keyword evidence="10" id="KW-0406">Ion transport</keyword>
<evidence type="ECO:0000256" key="14">
    <source>
        <dbReference type="ARBA" id="ARBA00036634"/>
    </source>
</evidence>
<keyword evidence="13" id="KW-0407">Ion channel</keyword>
<evidence type="ECO:0000256" key="9">
    <source>
        <dbReference type="ARBA" id="ARBA00022989"/>
    </source>
</evidence>
<proteinExistence type="inferred from homology"/>
<evidence type="ECO:0000256" key="1">
    <source>
        <dbReference type="ARBA" id="ARBA00004448"/>
    </source>
</evidence>
<evidence type="ECO:0000256" key="12">
    <source>
        <dbReference type="ARBA" id="ARBA00023136"/>
    </source>
</evidence>
<evidence type="ECO:0000256" key="8">
    <source>
        <dbReference type="ARBA" id="ARBA00022837"/>
    </source>
</evidence>
<keyword evidence="8" id="KW-0106">Calcium</keyword>
<dbReference type="OrthoDB" id="278338at2759"/>
<keyword evidence="6 16" id="KW-0812">Transmembrane</keyword>
<keyword evidence="15" id="KW-0175">Coiled coil</keyword>
<feature type="coiled-coil region" evidence="15">
    <location>
        <begin position="156"/>
        <end position="183"/>
    </location>
</feature>
<evidence type="ECO:0000256" key="15">
    <source>
        <dbReference type="SAM" id="Coils"/>
    </source>
</evidence>
<feature type="domain" description="Calcium uniporter protein C-terminal" evidence="18">
    <location>
        <begin position="117"/>
        <end position="276"/>
    </location>
</feature>
<keyword evidence="9 16" id="KW-1133">Transmembrane helix</keyword>
<organism evidence="19 20">
    <name type="scientific">Tetrabaena socialis</name>
    <dbReference type="NCBI Taxonomy" id="47790"/>
    <lineage>
        <taxon>Eukaryota</taxon>
        <taxon>Viridiplantae</taxon>
        <taxon>Chlorophyta</taxon>
        <taxon>core chlorophytes</taxon>
        <taxon>Chlorophyceae</taxon>
        <taxon>CS clade</taxon>
        <taxon>Chlamydomonadales</taxon>
        <taxon>Tetrabaenaceae</taxon>
        <taxon>Tetrabaena</taxon>
    </lineage>
</organism>
<evidence type="ECO:0000256" key="4">
    <source>
        <dbReference type="ARBA" id="ARBA00022568"/>
    </source>
</evidence>
<sequence length="295" mass="33465">MSRRAARLLPLVLNAAPQASASASSQGAVPAGLQALGVSGQRLHLGVGPLHRTFASDNGETARVGRFDRTSSLLQQVQVLKLRQDLEDESERRLHIPYSQLLQMVRASGSAHDDVEAEEVSLALHRAGVILRHHEVVYLRPDEIAEMVMQALPGGKEDAATRLLRIEEELSDLEKIHVEVEKQAHRTTNRLLIGGYTVLFTQLISFIYLTWWELSWDVMEPIAYIISLFYSLLGYSYFLATKGGTFDLQPFKEFWQKHIKAKKAVAINFDEERYRYLLKKALEWREAELGLQQLM</sequence>
<protein>
    <submittedName>
        <fullName evidence="19">Calcium uniporter protein, mitochondrial</fullName>
    </submittedName>
</protein>
<evidence type="ECO:0000256" key="7">
    <source>
        <dbReference type="ARBA" id="ARBA00022792"/>
    </source>
</evidence>
<keyword evidence="3" id="KW-0813">Transport</keyword>
<evidence type="ECO:0000256" key="10">
    <source>
        <dbReference type="ARBA" id="ARBA00023065"/>
    </source>
</evidence>
<dbReference type="InterPro" id="IPR006769">
    <property type="entry name" value="MCU_C"/>
</dbReference>
<evidence type="ECO:0000256" key="16">
    <source>
        <dbReference type="SAM" id="Phobius"/>
    </source>
</evidence>
<gene>
    <name evidence="19" type="ORF">TSOC_007499</name>
</gene>
<keyword evidence="4" id="KW-0109">Calcium transport</keyword>
<reference evidence="19 20" key="1">
    <citation type="journal article" date="2017" name="Mol. Biol. Evol.">
        <title>The 4-celled Tetrabaena socialis nuclear genome reveals the essential components for genetic control of cell number at the origin of multicellularity in the volvocine lineage.</title>
        <authorList>
            <person name="Featherston J."/>
            <person name="Arakaki Y."/>
            <person name="Hanschen E.R."/>
            <person name="Ferris P.J."/>
            <person name="Michod R.E."/>
            <person name="Olson B.J.S.C."/>
            <person name="Nozaki H."/>
            <person name="Durand P.M."/>
        </authorList>
    </citation>
    <scope>NUCLEOTIDE SEQUENCE [LARGE SCALE GENOMIC DNA]</scope>
    <source>
        <strain evidence="19 20">NIES-571</strain>
    </source>
</reference>
<comment type="catalytic activity">
    <reaction evidence="14">
        <text>Ca(2+)(in) = Ca(2+)(out)</text>
        <dbReference type="Rhea" id="RHEA:29671"/>
        <dbReference type="ChEBI" id="CHEBI:29108"/>
    </reaction>
</comment>
<dbReference type="InterPro" id="IPR039055">
    <property type="entry name" value="MCU_fam"/>
</dbReference>
<keyword evidence="20" id="KW-1185">Reference proteome</keyword>
<feature type="transmembrane region" description="Helical" evidence="16">
    <location>
        <begin position="222"/>
        <end position="240"/>
    </location>
</feature>